<dbReference type="SUPFAM" id="SSF53474">
    <property type="entry name" value="alpha/beta-Hydrolases"/>
    <property type="match status" value="1"/>
</dbReference>
<feature type="compositionally biased region" description="Polar residues" evidence="2">
    <location>
        <begin position="1"/>
        <end position="10"/>
    </location>
</feature>
<name>A0A516GEK1_9MICO</name>
<keyword evidence="5" id="KW-1185">Reference proteome</keyword>
<feature type="domain" description="BD-FAE-like" evidence="3">
    <location>
        <begin position="59"/>
        <end position="226"/>
    </location>
</feature>
<dbReference type="Proteomes" id="UP000315395">
    <property type="component" value="Chromosome"/>
</dbReference>
<evidence type="ECO:0000259" key="3">
    <source>
        <dbReference type="Pfam" id="PF20434"/>
    </source>
</evidence>
<proteinExistence type="predicted"/>
<dbReference type="OrthoDB" id="255603at2"/>
<gene>
    <name evidence="4" type="ORF">FNH13_17870</name>
</gene>
<dbReference type="Gene3D" id="3.40.50.1820">
    <property type="entry name" value="alpha/beta hydrolase"/>
    <property type="match status" value="1"/>
</dbReference>
<dbReference type="KEGG" id="orz:FNH13_17870"/>
<evidence type="ECO:0000256" key="2">
    <source>
        <dbReference type="SAM" id="MobiDB-lite"/>
    </source>
</evidence>
<feature type="region of interest" description="Disordered" evidence="2">
    <location>
        <begin position="274"/>
        <end position="298"/>
    </location>
</feature>
<keyword evidence="1 4" id="KW-0378">Hydrolase</keyword>
<accession>A0A516GEK1</accession>
<protein>
    <submittedName>
        <fullName evidence="4">Alpha/beta hydrolase</fullName>
    </submittedName>
</protein>
<dbReference type="InterPro" id="IPR050300">
    <property type="entry name" value="GDXG_lipolytic_enzyme"/>
</dbReference>
<dbReference type="PANTHER" id="PTHR48081">
    <property type="entry name" value="AB HYDROLASE SUPERFAMILY PROTEIN C4A8.06C"/>
    <property type="match status" value="1"/>
</dbReference>
<evidence type="ECO:0000313" key="5">
    <source>
        <dbReference type="Proteomes" id="UP000315395"/>
    </source>
</evidence>
<dbReference type="AlphaFoldDB" id="A0A516GEK1"/>
<reference evidence="4 5" key="1">
    <citation type="submission" date="2019-07" db="EMBL/GenBank/DDBJ databases">
        <title>complete genome sequencing of Ornithinimicrobium sp. H23M54.</title>
        <authorList>
            <person name="Bae J.-W."/>
            <person name="Lee S.-Y."/>
        </authorList>
    </citation>
    <scope>NUCLEOTIDE SEQUENCE [LARGE SCALE GENOMIC DNA]</scope>
    <source>
        <strain evidence="4 5">H23M54</strain>
    </source>
</reference>
<dbReference type="GO" id="GO:0016787">
    <property type="term" value="F:hydrolase activity"/>
    <property type="evidence" value="ECO:0007669"/>
    <property type="project" value="UniProtKB-KW"/>
</dbReference>
<dbReference type="InterPro" id="IPR049492">
    <property type="entry name" value="BD-FAE-like_dom"/>
</dbReference>
<feature type="compositionally biased region" description="Basic and acidic residues" evidence="2">
    <location>
        <begin position="23"/>
        <end position="37"/>
    </location>
</feature>
<sequence length="298" mass="31155">MIRTLPSQAETAHGGRSGQTVRVSHDVLTRPAREPDRTVSLGPAPHQVYDVWLAPGAQVTVVLVHGGFWRQEWDRTHLRATAEALAGAGYAVALPEYRRTGMPGGIWPGPGEDVAAALTAIRADRLLPGPTVLVGHSAGGHLAVWLLHRAEAAGVLGAVSLAGCLDLRLVGRLGLDDGAADALMGGTSWREEPALDADPIDLGPTAAPTRLLHGTADEQVPLEVSRSWLATAGTAGRDTLRVLDGTDHFDLIDPRSSAWPVLLDELRALTGREPAVAAEAARQPTPPTAEPEPAGGAS</sequence>
<dbReference type="InterPro" id="IPR029058">
    <property type="entry name" value="AB_hydrolase_fold"/>
</dbReference>
<dbReference type="PANTHER" id="PTHR48081:SF33">
    <property type="entry name" value="KYNURENINE FORMAMIDASE"/>
    <property type="match status" value="1"/>
</dbReference>
<feature type="region of interest" description="Disordered" evidence="2">
    <location>
        <begin position="1"/>
        <end position="41"/>
    </location>
</feature>
<dbReference type="EMBL" id="CP041616">
    <property type="protein sequence ID" value="QDO89963.1"/>
    <property type="molecule type" value="Genomic_DNA"/>
</dbReference>
<organism evidence="4 5">
    <name type="scientific">Ornithinimicrobium ciconiae</name>
    <dbReference type="NCBI Taxonomy" id="2594265"/>
    <lineage>
        <taxon>Bacteria</taxon>
        <taxon>Bacillati</taxon>
        <taxon>Actinomycetota</taxon>
        <taxon>Actinomycetes</taxon>
        <taxon>Micrococcales</taxon>
        <taxon>Ornithinimicrobiaceae</taxon>
        <taxon>Ornithinimicrobium</taxon>
    </lineage>
</organism>
<dbReference type="Pfam" id="PF20434">
    <property type="entry name" value="BD-FAE"/>
    <property type="match status" value="1"/>
</dbReference>
<evidence type="ECO:0000256" key="1">
    <source>
        <dbReference type="ARBA" id="ARBA00022801"/>
    </source>
</evidence>
<evidence type="ECO:0000313" key="4">
    <source>
        <dbReference type="EMBL" id="QDO89963.1"/>
    </source>
</evidence>